<evidence type="ECO:0000256" key="9">
    <source>
        <dbReference type="PROSITE-ProRule" id="PRU01191"/>
    </source>
</evidence>
<keyword evidence="7" id="KW-0539">Nucleus</keyword>
<keyword evidence="12" id="KW-1185">Reference proteome</keyword>
<evidence type="ECO:0000313" key="12">
    <source>
        <dbReference type="Proteomes" id="UP000265520"/>
    </source>
</evidence>
<feature type="domain" description="Transcriptional factor DELLA N-terminal" evidence="10">
    <location>
        <begin position="18"/>
        <end position="85"/>
    </location>
</feature>
<dbReference type="GO" id="GO:0009740">
    <property type="term" value="P:gibberellic acid mediated signaling pathway"/>
    <property type="evidence" value="ECO:0007669"/>
    <property type="project" value="UniProtKB-KW"/>
</dbReference>
<dbReference type="GO" id="GO:0005634">
    <property type="term" value="C:nucleus"/>
    <property type="evidence" value="ECO:0007669"/>
    <property type="project" value="UniProtKB-SubCell"/>
</dbReference>
<evidence type="ECO:0000259" key="10">
    <source>
        <dbReference type="Pfam" id="PF12041"/>
    </source>
</evidence>
<evidence type="ECO:0000256" key="3">
    <source>
        <dbReference type="ARBA" id="ARBA00022843"/>
    </source>
</evidence>
<evidence type="ECO:0000256" key="6">
    <source>
        <dbReference type="ARBA" id="ARBA00023163"/>
    </source>
</evidence>
<accession>A0A392PM56</accession>
<dbReference type="SMART" id="SM01129">
    <property type="entry name" value="DELLA"/>
    <property type="match status" value="1"/>
</dbReference>
<protein>
    <submittedName>
        <fullName evidence="11">DELLA protein RHT-1-like</fullName>
    </submittedName>
</protein>
<dbReference type="AlphaFoldDB" id="A0A392PM56"/>
<proteinExistence type="inferred from homology"/>
<keyword evidence="5" id="KW-0805">Transcription regulation</keyword>
<evidence type="ECO:0000256" key="5">
    <source>
        <dbReference type="ARBA" id="ARBA00023015"/>
    </source>
</evidence>
<evidence type="ECO:0000256" key="7">
    <source>
        <dbReference type="ARBA" id="ARBA00023242"/>
    </source>
</evidence>
<dbReference type="Proteomes" id="UP000265520">
    <property type="component" value="Unassembled WGS sequence"/>
</dbReference>
<dbReference type="InterPro" id="IPR021914">
    <property type="entry name" value="TF_DELLA_N"/>
</dbReference>
<dbReference type="InterPro" id="IPR005202">
    <property type="entry name" value="TF_GRAS"/>
</dbReference>
<comment type="similarity">
    <text evidence="2">Belongs to the GRAS family. DELLA subfamily.</text>
</comment>
<feature type="non-terminal residue" evidence="11">
    <location>
        <position position="200"/>
    </location>
</feature>
<name>A0A392PM56_9FABA</name>
<dbReference type="GO" id="GO:0016036">
    <property type="term" value="P:cellular response to phosphate starvation"/>
    <property type="evidence" value="ECO:0007669"/>
    <property type="project" value="UniProtKB-ARBA"/>
</dbReference>
<evidence type="ECO:0000256" key="4">
    <source>
        <dbReference type="ARBA" id="ARBA00022941"/>
    </source>
</evidence>
<evidence type="ECO:0000256" key="1">
    <source>
        <dbReference type="ARBA" id="ARBA00004123"/>
    </source>
</evidence>
<dbReference type="FunFam" id="1.10.10.1290:FF:000001">
    <property type="entry name" value="DELLA protein GAI"/>
    <property type="match status" value="1"/>
</dbReference>
<dbReference type="GO" id="GO:0036377">
    <property type="term" value="P:arbuscular mycorrhizal association"/>
    <property type="evidence" value="ECO:0007669"/>
    <property type="project" value="UniProtKB-ARBA"/>
</dbReference>
<keyword evidence="4" id="KW-0939">Gibberellin signaling pathway</keyword>
<comment type="caution">
    <text evidence="11">The sequence shown here is derived from an EMBL/GenBank/DDBJ whole genome shotgun (WGS) entry which is preliminary data.</text>
</comment>
<comment type="caution">
    <text evidence="9">Lacks conserved residue(s) required for the propagation of feature annotation.</text>
</comment>
<dbReference type="Gene3D" id="1.10.10.1290">
    <property type="entry name" value="Transcriptional regulator DELLA, N-terminal domain"/>
    <property type="match status" value="1"/>
</dbReference>
<reference evidence="11 12" key="1">
    <citation type="journal article" date="2018" name="Front. Plant Sci.">
        <title>Red Clover (Trifolium pratense) and Zigzag Clover (T. medium) - A Picture of Genomic Similarities and Differences.</title>
        <authorList>
            <person name="Dluhosova J."/>
            <person name="Istvanek J."/>
            <person name="Nedelnik J."/>
            <person name="Repkova J."/>
        </authorList>
    </citation>
    <scope>NUCLEOTIDE SEQUENCE [LARGE SCALE GENOMIC DNA]</scope>
    <source>
        <strain evidence="12">cv. 10/8</strain>
        <tissue evidence="11">Leaf</tissue>
    </source>
</reference>
<dbReference type="EMBL" id="LXQA010084703">
    <property type="protein sequence ID" value="MCI12569.1"/>
    <property type="molecule type" value="Genomic_DNA"/>
</dbReference>
<sequence length="200" mass="22309">MEIEIDSVSSPSKVKEIDGLLADVGYKVKSSELHQVAQNIERLENVIVNSSSSDISQFASDTVHYDPSDIGNWVDNLLSEFDHTNSLPYDFSQLPLPDLAQDQHQHHHHQLKVVTTVEEDSAIKLVHTLMTCADSLQRGNIQLAGSLIEGMQGLLANMNTNSGIGKVAGYFIDALNRRIFGQNNIIHIENDVLYHHYYEA</sequence>
<comment type="subunit">
    <text evidence="8">May be a homodimer.</text>
</comment>
<comment type="subcellular location">
    <subcellularLocation>
        <location evidence="1">Nucleus</location>
    </subcellularLocation>
</comment>
<evidence type="ECO:0000313" key="11">
    <source>
        <dbReference type="EMBL" id="MCI12569.1"/>
    </source>
</evidence>
<dbReference type="Pfam" id="PF12041">
    <property type="entry name" value="DELLA"/>
    <property type="match status" value="1"/>
</dbReference>
<dbReference type="GO" id="GO:0045944">
    <property type="term" value="P:positive regulation of transcription by RNA polymerase II"/>
    <property type="evidence" value="ECO:0007669"/>
    <property type="project" value="UniProtKB-ARBA"/>
</dbReference>
<dbReference type="PROSITE" id="PS50985">
    <property type="entry name" value="GRAS"/>
    <property type="match status" value="1"/>
</dbReference>
<dbReference type="InterPro" id="IPR038088">
    <property type="entry name" value="DELLA_N_sf"/>
</dbReference>
<keyword evidence="3" id="KW-0832">Ubl conjugation</keyword>
<organism evidence="11 12">
    <name type="scientific">Trifolium medium</name>
    <dbReference type="NCBI Taxonomy" id="97028"/>
    <lineage>
        <taxon>Eukaryota</taxon>
        <taxon>Viridiplantae</taxon>
        <taxon>Streptophyta</taxon>
        <taxon>Embryophyta</taxon>
        <taxon>Tracheophyta</taxon>
        <taxon>Spermatophyta</taxon>
        <taxon>Magnoliopsida</taxon>
        <taxon>eudicotyledons</taxon>
        <taxon>Gunneridae</taxon>
        <taxon>Pentapetalae</taxon>
        <taxon>rosids</taxon>
        <taxon>fabids</taxon>
        <taxon>Fabales</taxon>
        <taxon>Fabaceae</taxon>
        <taxon>Papilionoideae</taxon>
        <taxon>50 kb inversion clade</taxon>
        <taxon>NPAAA clade</taxon>
        <taxon>Hologalegina</taxon>
        <taxon>IRL clade</taxon>
        <taxon>Trifolieae</taxon>
        <taxon>Trifolium</taxon>
    </lineage>
</organism>
<evidence type="ECO:0000256" key="2">
    <source>
        <dbReference type="ARBA" id="ARBA00010273"/>
    </source>
</evidence>
<keyword evidence="6" id="KW-0804">Transcription</keyword>
<dbReference type="GO" id="GO:0009610">
    <property type="term" value="P:response to symbiotic fungus"/>
    <property type="evidence" value="ECO:0007669"/>
    <property type="project" value="UniProtKB-ARBA"/>
</dbReference>
<evidence type="ECO:0000256" key="8">
    <source>
        <dbReference type="ARBA" id="ARBA00065432"/>
    </source>
</evidence>